<keyword evidence="2" id="KW-1185">Reference proteome</keyword>
<sequence length="178" mass="19509">MSDTNTIRRVFERNVEALEKRPSIGQSTGSTTVRLRNGTTCVITNGSKELVCDVGREQGGNDEGPGPGVLERGALGSCLAMGYSMWAAYLDIPVDHIEVHVESDFDARAMFGVGKNPPGFKEIRYDVMIESEADEETLQELIEKADAHSPVLDDFTRPVPVKRRVHIQPSRGLHTAGE</sequence>
<dbReference type="PANTHER" id="PTHR35368">
    <property type="entry name" value="HYDROPEROXIDE REDUCTASE"/>
    <property type="match status" value="1"/>
</dbReference>
<comment type="caution">
    <text evidence="1">The sequence shown here is derived from an EMBL/GenBank/DDBJ whole genome shotgun (WGS) entry which is preliminary data.</text>
</comment>
<evidence type="ECO:0000313" key="1">
    <source>
        <dbReference type="EMBL" id="PWN08135.1"/>
    </source>
</evidence>
<dbReference type="PANTHER" id="PTHR35368:SF1">
    <property type="entry name" value="HYDROPEROXIDE REDUCTASE"/>
    <property type="match status" value="1"/>
</dbReference>
<dbReference type="InterPro" id="IPR052924">
    <property type="entry name" value="OsmC/Ohr_hydroprdx_reductase"/>
</dbReference>
<gene>
    <name evidence="1" type="ORF">DDZ15_00430</name>
</gene>
<dbReference type="InterPro" id="IPR036102">
    <property type="entry name" value="OsmC/Ohrsf"/>
</dbReference>
<evidence type="ECO:0008006" key="3">
    <source>
        <dbReference type="Google" id="ProtNLM"/>
    </source>
</evidence>
<dbReference type="OrthoDB" id="9791538at2"/>
<dbReference type="Gene3D" id="3.30.300.20">
    <property type="match status" value="1"/>
</dbReference>
<dbReference type="InterPro" id="IPR015946">
    <property type="entry name" value="KH_dom-like_a/b"/>
</dbReference>
<dbReference type="InterPro" id="IPR003718">
    <property type="entry name" value="OsmC/Ohr_fam"/>
</dbReference>
<dbReference type="AlphaFoldDB" id="A0A316TXS4"/>
<dbReference type="EMBL" id="QGGB01000001">
    <property type="protein sequence ID" value="PWN08135.1"/>
    <property type="molecule type" value="Genomic_DNA"/>
</dbReference>
<dbReference type="Pfam" id="PF02566">
    <property type="entry name" value="OsmC"/>
    <property type="match status" value="1"/>
</dbReference>
<dbReference type="SUPFAM" id="SSF82784">
    <property type="entry name" value="OsmC-like"/>
    <property type="match status" value="1"/>
</dbReference>
<reference evidence="1 2" key="1">
    <citation type="submission" date="2018-05" db="EMBL/GenBank/DDBJ databases">
        <title>Rhodohalobacter halophilus gen. nov., sp. nov., a moderately halophilic member of the family Balneolaceae.</title>
        <authorList>
            <person name="Liu Z.-W."/>
        </authorList>
    </citation>
    <scope>NUCLEOTIDE SEQUENCE [LARGE SCALE GENOMIC DNA]</scope>
    <source>
        <strain evidence="1 2">8A47</strain>
    </source>
</reference>
<name>A0A316TXS4_9BACT</name>
<dbReference type="Proteomes" id="UP000245533">
    <property type="component" value="Unassembled WGS sequence"/>
</dbReference>
<protein>
    <recommendedName>
        <fullName evidence="3">OsmC-like protein</fullName>
    </recommendedName>
</protein>
<dbReference type="RefSeq" id="WP_109643746.1">
    <property type="nucleotide sequence ID" value="NZ_QGGB01000001.1"/>
</dbReference>
<organism evidence="1 2">
    <name type="scientific">Rhodohalobacter mucosus</name>
    <dbReference type="NCBI Taxonomy" id="2079485"/>
    <lineage>
        <taxon>Bacteria</taxon>
        <taxon>Pseudomonadati</taxon>
        <taxon>Balneolota</taxon>
        <taxon>Balneolia</taxon>
        <taxon>Balneolales</taxon>
        <taxon>Balneolaceae</taxon>
        <taxon>Rhodohalobacter</taxon>
    </lineage>
</organism>
<accession>A0A316TXS4</accession>
<proteinExistence type="predicted"/>
<evidence type="ECO:0000313" key="2">
    <source>
        <dbReference type="Proteomes" id="UP000245533"/>
    </source>
</evidence>